<keyword evidence="2" id="KW-1185">Reference proteome</keyword>
<name>A0ABY9XBA1_9BACT</name>
<evidence type="ECO:0000313" key="1">
    <source>
        <dbReference type="EMBL" id="WNG52693.1"/>
    </source>
</evidence>
<evidence type="ECO:0000313" key="2">
    <source>
        <dbReference type="Proteomes" id="UP001611383"/>
    </source>
</evidence>
<dbReference type="Proteomes" id="UP001611383">
    <property type="component" value="Chromosome"/>
</dbReference>
<organism evidence="1 2">
    <name type="scientific">Archangium minus</name>
    <dbReference type="NCBI Taxonomy" id="83450"/>
    <lineage>
        <taxon>Bacteria</taxon>
        <taxon>Pseudomonadati</taxon>
        <taxon>Myxococcota</taxon>
        <taxon>Myxococcia</taxon>
        <taxon>Myxococcales</taxon>
        <taxon>Cystobacterineae</taxon>
        <taxon>Archangiaceae</taxon>
        <taxon>Archangium</taxon>
    </lineage>
</organism>
<dbReference type="EMBL" id="CP043494">
    <property type="protein sequence ID" value="WNG52693.1"/>
    <property type="molecule type" value="Genomic_DNA"/>
</dbReference>
<proteinExistence type="predicted"/>
<sequence length="65" mass="7039">MGAVPWLHTFTVAVKVCPFSTLAGWLTSVTTRSDRCPTPIRPPTWTLLSSRSSHSVQLVSTAAAR</sequence>
<protein>
    <recommendedName>
        <fullName evidence="3">Secreted protein</fullName>
    </recommendedName>
</protein>
<reference evidence="1 2" key="1">
    <citation type="submission" date="2019-08" db="EMBL/GenBank/DDBJ databases">
        <title>Archangium and Cystobacter genomes.</title>
        <authorList>
            <person name="Chen I.-C.K."/>
            <person name="Wielgoss S."/>
        </authorList>
    </citation>
    <scope>NUCLEOTIDE SEQUENCE [LARGE SCALE GENOMIC DNA]</scope>
    <source>
        <strain evidence="1 2">Cbm 6</strain>
    </source>
</reference>
<accession>A0ABY9XBA1</accession>
<evidence type="ECO:0008006" key="3">
    <source>
        <dbReference type="Google" id="ProtNLM"/>
    </source>
</evidence>
<gene>
    <name evidence="1" type="ORF">F0U60_31935</name>
</gene>